<evidence type="ECO:0000256" key="1">
    <source>
        <dbReference type="SAM" id="Phobius"/>
    </source>
</evidence>
<evidence type="ECO:0000313" key="4">
    <source>
        <dbReference type="Proteomes" id="UP001366503"/>
    </source>
</evidence>
<dbReference type="RefSeq" id="WP_337091989.1">
    <property type="nucleotide sequence ID" value="NZ_JAPYKO010000003.1"/>
</dbReference>
<organism evidence="3 4">
    <name type="scientific">Mesorhizobium argentiipisi</name>
    <dbReference type="NCBI Taxonomy" id="3015175"/>
    <lineage>
        <taxon>Bacteria</taxon>
        <taxon>Pseudomonadati</taxon>
        <taxon>Pseudomonadota</taxon>
        <taxon>Alphaproteobacteria</taxon>
        <taxon>Hyphomicrobiales</taxon>
        <taxon>Phyllobacteriaceae</taxon>
        <taxon>Mesorhizobium</taxon>
    </lineage>
</organism>
<gene>
    <name evidence="3" type="ORF">O7A05_05575</name>
</gene>
<dbReference type="SMART" id="SM00978">
    <property type="entry name" value="Tim44"/>
    <property type="match status" value="1"/>
</dbReference>
<name>A0ABU8K7H7_9HYPH</name>
<dbReference type="Gene3D" id="3.10.450.240">
    <property type="match status" value="1"/>
</dbReference>
<reference evidence="3 4" key="1">
    <citation type="submission" date="2022-12" db="EMBL/GenBank/DDBJ databases">
        <authorList>
            <person name="Muema E."/>
        </authorList>
    </citation>
    <scope>NUCLEOTIDE SEQUENCE [LARGE SCALE GENOMIC DNA]</scope>
    <source>
        <strain evidence="4">1330</strain>
    </source>
</reference>
<evidence type="ECO:0000259" key="2">
    <source>
        <dbReference type="SMART" id="SM00978"/>
    </source>
</evidence>
<dbReference type="Pfam" id="PF04280">
    <property type="entry name" value="Tim44"/>
    <property type="match status" value="1"/>
</dbReference>
<keyword evidence="1" id="KW-0472">Membrane</keyword>
<protein>
    <submittedName>
        <fullName evidence="3">Tim44/TimA family putative adaptor protein</fullName>
    </submittedName>
</protein>
<dbReference type="EMBL" id="JAPYKO010000003">
    <property type="protein sequence ID" value="MEI9401660.1"/>
    <property type="molecule type" value="Genomic_DNA"/>
</dbReference>
<dbReference type="Proteomes" id="UP001366503">
    <property type="component" value="Unassembled WGS sequence"/>
</dbReference>
<keyword evidence="4" id="KW-1185">Reference proteome</keyword>
<keyword evidence="1" id="KW-0812">Transmembrane</keyword>
<feature type="domain" description="Tim44-like" evidence="2">
    <location>
        <begin position="60"/>
        <end position="204"/>
    </location>
</feature>
<feature type="transmembrane region" description="Helical" evidence="1">
    <location>
        <begin position="12"/>
        <end position="31"/>
    </location>
</feature>
<sequence>MSETTDPNSQILLVAIFALYWAMLGSWSQLLSRWNDERAKRNAAPPQQDVSTEHASCADMSQDALRKIDPDFDLAVFLSGARRAYEAILRAFADSDIQTLQRLVGPEVLAAFEREIVGRRDRREVLELTFIGTDEAKVVDAFVADGTAEIVVRYVSDVVSATRSADNAVVAGDPREIVEMIDTWTFACQTQLRKRNWTLIATEGEQQQA</sequence>
<comment type="caution">
    <text evidence="3">The sequence shown here is derived from an EMBL/GenBank/DDBJ whole genome shotgun (WGS) entry which is preliminary data.</text>
</comment>
<keyword evidence="1" id="KW-1133">Transmembrane helix</keyword>
<dbReference type="SUPFAM" id="SSF54427">
    <property type="entry name" value="NTF2-like"/>
    <property type="match status" value="1"/>
</dbReference>
<dbReference type="NCBIfam" id="NF033779">
    <property type="entry name" value="Tim44_TimA_adap"/>
    <property type="match status" value="1"/>
</dbReference>
<proteinExistence type="predicted"/>
<dbReference type="InterPro" id="IPR032710">
    <property type="entry name" value="NTF2-like_dom_sf"/>
</dbReference>
<accession>A0ABU8K7H7</accession>
<evidence type="ECO:0000313" key="3">
    <source>
        <dbReference type="EMBL" id="MEI9401660.1"/>
    </source>
</evidence>
<dbReference type="InterPro" id="IPR007379">
    <property type="entry name" value="Tim44-like_dom"/>
</dbReference>